<keyword evidence="2" id="KW-0812">Transmembrane</keyword>
<dbReference type="EMBL" id="CP002156">
    <property type="protein sequence ID" value="ADM09826.1"/>
    <property type="molecule type" value="Genomic_DNA"/>
</dbReference>
<evidence type="ECO:0000313" key="4">
    <source>
        <dbReference type="Proteomes" id="UP000001302"/>
    </source>
</evidence>
<evidence type="ECO:0000256" key="1">
    <source>
        <dbReference type="SAM" id="MobiDB-lite"/>
    </source>
</evidence>
<dbReference type="InterPro" id="IPR045936">
    <property type="entry name" value="DUF6356"/>
</dbReference>
<dbReference type="Proteomes" id="UP000001302">
    <property type="component" value="Chromosome"/>
</dbReference>
<feature type="transmembrane region" description="Helical" evidence="2">
    <location>
        <begin position="29"/>
        <end position="50"/>
    </location>
</feature>
<keyword evidence="2" id="KW-0472">Membrane</keyword>
<dbReference type="KEGG" id="pbr:PB2503_08854"/>
<sequence length="93" mass="9916">MSILARLFREHPASVGESYPEHARHAGRYGLLMIGGGLACLIHALLPFAFKRTGSDTILSLSDELRQRRAPPPAPAAPPPAPAEGSAKAWHPS</sequence>
<dbReference type="AlphaFoldDB" id="E0TC33"/>
<name>E0TC33_PARBH</name>
<feature type="compositionally biased region" description="Pro residues" evidence="1">
    <location>
        <begin position="70"/>
        <end position="82"/>
    </location>
</feature>
<dbReference type="STRING" id="314260.PB2503_08854"/>
<evidence type="ECO:0008006" key="5">
    <source>
        <dbReference type="Google" id="ProtNLM"/>
    </source>
</evidence>
<gene>
    <name evidence="3" type="ordered locus">PB2503_08854</name>
</gene>
<keyword evidence="2" id="KW-1133">Transmembrane helix</keyword>
<dbReference type="RefSeq" id="WP_013300800.1">
    <property type="nucleotide sequence ID" value="NC_014414.1"/>
</dbReference>
<reference evidence="3 4" key="2">
    <citation type="journal article" date="2011" name="J. Bacteriol.">
        <title>Complete genome sequence of strain HTCC2503T of Parvularcula bermudensis, the type species of the order "Parvularculales" in the class Alphaproteobacteria.</title>
        <authorList>
            <person name="Oh H.M."/>
            <person name="Kang I."/>
            <person name="Vergin K.L."/>
            <person name="Kang D."/>
            <person name="Rhee K.H."/>
            <person name="Giovannoni S.J."/>
            <person name="Cho J.C."/>
        </authorList>
    </citation>
    <scope>NUCLEOTIDE SEQUENCE [LARGE SCALE GENOMIC DNA]</scope>
    <source>
        <strain evidence="4">ATCC BAA-594 / HTCC2503 / KCTC 12087</strain>
    </source>
</reference>
<organism evidence="3 4">
    <name type="scientific">Parvularcula bermudensis (strain ATCC BAA-594 / HTCC2503 / KCTC 12087)</name>
    <dbReference type="NCBI Taxonomy" id="314260"/>
    <lineage>
        <taxon>Bacteria</taxon>
        <taxon>Pseudomonadati</taxon>
        <taxon>Pseudomonadota</taxon>
        <taxon>Alphaproteobacteria</taxon>
        <taxon>Parvularculales</taxon>
        <taxon>Parvularculaceae</taxon>
        <taxon>Parvularcula</taxon>
    </lineage>
</organism>
<evidence type="ECO:0000313" key="3">
    <source>
        <dbReference type="EMBL" id="ADM09826.1"/>
    </source>
</evidence>
<keyword evidence="4" id="KW-1185">Reference proteome</keyword>
<accession>E0TC33</accession>
<feature type="region of interest" description="Disordered" evidence="1">
    <location>
        <begin position="65"/>
        <end position="93"/>
    </location>
</feature>
<proteinExistence type="predicted"/>
<reference evidence="4" key="1">
    <citation type="submission" date="2010-08" db="EMBL/GenBank/DDBJ databases">
        <title>Genome sequence of Parvularcula bermudensis HTCC2503.</title>
        <authorList>
            <person name="Kang D.-M."/>
            <person name="Oh H.-M."/>
            <person name="Cho J.-C."/>
        </authorList>
    </citation>
    <scope>NUCLEOTIDE SEQUENCE [LARGE SCALE GENOMIC DNA]</scope>
    <source>
        <strain evidence="4">ATCC BAA-594 / HTCC2503 / KCTC 12087</strain>
    </source>
</reference>
<evidence type="ECO:0000256" key="2">
    <source>
        <dbReference type="SAM" id="Phobius"/>
    </source>
</evidence>
<protein>
    <recommendedName>
        <fullName evidence="5">Capsule biosynthesis protein</fullName>
    </recommendedName>
</protein>
<dbReference type="Pfam" id="PF19883">
    <property type="entry name" value="DUF6356"/>
    <property type="match status" value="1"/>
</dbReference>
<dbReference type="HOGENOM" id="CLU_184434_1_0_5"/>